<accession>A0A6V7QTT2</accession>
<feature type="transmembrane region" description="Helical" evidence="7">
    <location>
        <begin position="400"/>
        <end position="424"/>
    </location>
</feature>
<feature type="transmembrane region" description="Helical" evidence="7">
    <location>
        <begin position="495"/>
        <end position="518"/>
    </location>
</feature>
<feature type="transmembrane region" description="Helical" evidence="7">
    <location>
        <begin position="268"/>
        <end position="291"/>
    </location>
</feature>
<feature type="transmembrane region" description="Helical" evidence="7">
    <location>
        <begin position="303"/>
        <end position="323"/>
    </location>
</feature>
<feature type="transmembrane region" description="Helical" evidence="7">
    <location>
        <begin position="368"/>
        <end position="388"/>
    </location>
</feature>
<evidence type="ECO:0000256" key="6">
    <source>
        <dbReference type="ARBA" id="ARBA00023136"/>
    </source>
</evidence>
<dbReference type="GO" id="GO:0005886">
    <property type="term" value="C:plasma membrane"/>
    <property type="evidence" value="ECO:0007669"/>
    <property type="project" value="TreeGrafter"/>
</dbReference>
<feature type="transmembrane region" description="Helical" evidence="7">
    <location>
        <begin position="172"/>
        <end position="192"/>
    </location>
</feature>
<dbReference type="GO" id="GO:0005337">
    <property type="term" value="F:nucleoside transmembrane transporter activity"/>
    <property type="evidence" value="ECO:0007669"/>
    <property type="project" value="InterPro"/>
</dbReference>
<dbReference type="AlphaFoldDB" id="A0A6V7QTT2"/>
<protein>
    <recommendedName>
        <fullName evidence="9">Equilibrative nucleotide transporter 1</fullName>
    </recommendedName>
</protein>
<evidence type="ECO:0000256" key="5">
    <source>
        <dbReference type="ARBA" id="ARBA00022989"/>
    </source>
</evidence>
<evidence type="ECO:0000256" key="4">
    <source>
        <dbReference type="ARBA" id="ARBA00022692"/>
    </source>
</evidence>
<dbReference type="Pfam" id="PF01733">
    <property type="entry name" value="Nucleoside_tran"/>
    <property type="match status" value="1"/>
</dbReference>
<dbReference type="EMBL" id="CAJEUB010000021">
    <property type="protein sequence ID" value="CAD1846644.1"/>
    <property type="molecule type" value="Genomic_DNA"/>
</dbReference>
<sequence length="519" mass="57012">MTSLSWVDVIGGTSLALVSQAQPPLRFIFFFPRNSASRIICNLRLTRRAPRPLIVVVVVVEGEERRRRRRRKRGERRRVDRHGGLTWEGDASSADERKNLLVLPVEDDAPDGPLFSSSSSSSAAAPPPEDPFGIGYAVFFTLGAGFLLPWNAFITAVDYFSYLYPGVPVDRVFSVSYMLSCLVPLLFIVGWAHKSSAPLRINSGLALFTLALFIVPIMDALYVKGVRGLYPAYDVTVAATALCGVADALVQGGVIGSAGELPERYMQAVVAGTAFSGVLVSIMRVFTKAIYPQDAHGLRKSAILYFVVSIVVMAICLVCYNIADHLPVVQHYKNIKLRVLKEESNEKSSMTGSAWRSTLWSIVGRIKWHGFGIFLIYVVTLSIFPGYITEDVHSEALKDWYPIILIAGYNIFDLVGKSLPALYLLENADIAVAGCVVRLLFYPLFLGCLHGPKFFRTEIPVTVLTCLLGLTNGYLTSVLMILAPKTVPIQHSETAAIVIVLFLVIGLSVGSVVSWFWVI</sequence>
<feature type="transmembrane region" description="Helical" evidence="7">
    <location>
        <begin position="430"/>
        <end position="449"/>
    </location>
</feature>
<organism evidence="8">
    <name type="scientific">Ananas comosus var. bracteatus</name>
    <name type="common">red pineapple</name>
    <dbReference type="NCBI Taxonomy" id="296719"/>
    <lineage>
        <taxon>Eukaryota</taxon>
        <taxon>Viridiplantae</taxon>
        <taxon>Streptophyta</taxon>
        <taxon>Embryophyta</taxon>
        <taxon>Tracheophyta</taxon>
        <taxon>Spermatophyta</taxon>
        <taxon>Magnoliopsida</taxon>
        <taxon>Liliopsida</taxon>
        <taxon>Poales</taxon>
        <taxon>Bromeliaceae</taxon>
        <taxon>Bromelioideae</taxon>
        <taxon>Ananas</taxon>
    </lineage>
</organism>
<evidence type="ECO:0000256" key="3">
    <source>
        <dbReference type="ARBA" id="ARBA00022448"/>
    </source>
</evidence>
<reference evidence="8" key="1">
    <citation type="submission" date="2020-07" db="EMBL/GenBank/DDBJ databases">
        <authorList>
            <person name="Lin J."/>
        </authorList>
    </citation>
    <scope>NUCLEOTIDE SEQUENCE</scope>
</reference>
<dbReference type="PANTHER" id="PTHR10332:SF10">
    <property type="entry name" value="EQUILIBRATIVE NUCLEOSIDE TRANSPORTER 4"/>
    <property type="match status" value="1"/>
</dbReference>
<evidence type="ECO:0000256" key="2">
    <source>
        <dbReference type="ARBA" id="ARBA00007965"/>
    </source>
</evidence>
<evidence type="ECO:0008006" key="9">
    <source>
        <dbReference type="Google" id="ProtNLM"/>
    </source>
</evidence>
<feature type="transmembrane region" description="Helical" evidence="7">
    <location>
        <begin position="204"/>
        <end position="223"/>
    </location>
</feature>
<evidence type="ECO:0000256" key="7">
    <source>
        <dbReference type="SAM" id="Phobius"/>
    </source>
</evidence>
<evidence type="ECO:0000313" key="8">
    <source>
        <dbReference type="EMBL" id="CAD1846644.1"/>
    </source>
</evidence>
<dbReference type="NCBIfam" id="TIGR00939">
    <property type="entry name" value="2a57"/>
    <property type="match status" value="1"/>
</dbReference>
<proteinExistence type="inferred from homology"/>
<comment type="subcellular location">
    <subcellularLocation>
        <location evidence="1">Membrane</location>
        <topology evidence="1">Multi-pass membrane protein</topology>
    </subcellularLocation>
</comment>
<keyword evidence="5 7" id="KW-1133">Transmembrane helix</keyword>
<name>A0A6V7QTT2_ANACO</name>
<dbReference type="PANTHER" id="PTHR10332">
    <property type="entry name" value="EQUILIBRATIVE NUCLEOSIDE TRANSPORTER"/>
    <property type="match status" value="1"/>
</dbReference>
<keyword evidence="3" id="KW-0813">Transport</keyword>
<evidence type="ECO:0000256" key="1">
    <source>
        <dbReference type="ARBA" id="ARBA00004141"/>
    </source>
</evidence>
<feature type="transmembrane region" description="Helical" evidence="7">
    <location>
        <begin position="461"/>
        <end position="483"/>
    </location>
</feature>
<keyword evidence="4 7" id="KW-0812">Transmembrane</keyword>
<dbReference type="InterPro" id="IPR034764">
    <property type="entry name" value="ENT1/ENT2"/>
</dbReference>
<feature type="transmembrane region" description="Helical" evidence="7">
    <location>
        <begin position="235"/>
        <end position="256"/>
    </location>
</feature>
<feature type="transmembrane region" description="Helical" evidence="7">
    <location>
        <begin position="134"/>
        <end position="160"/>
    </location>
</feature>
<gene>
    <name evidence="8" type="ORF">CB5_LOCUS29855</name>
</gene>
<keyword evidence="6 7" id="KW-0472">Membrane</keyword>
<comment type="similarity">
    <text evidence="2">Belongs to the SLC29A/ENT transporter (TC 2.A.57) family.</text>
</comment>
<dbReference type="InterPro" id="IPR002259">
    <property type="entry name" value="Eqnu_transpt"/>
</dbReference>